<evidence type="ECO:0000259" key="1">
    <source>
        <dbReference type="Pfam" id="PF00149"/>
    </source>
</evidence>
<evidence type="ECO:0000313" key="2">
    <source>
        <dbReference type="EMBL" id="GHO95127.1"/>
    </source>
</evidence>
<accession>A0A8J3IQJ8</accession>
<dbReference type="EMBL" id="BNJK01000001">
    <property type="protein sequence ID" value="GHO95127.1"/>
    <property type="molecule type" value="Genomic_DNA"/>
</dbReference>
<dbReference type="InterPro" id="IPR029052">
    <property type="entry name" value="Metallo-depent_PP-like"/>
</dbReference>
<dbReference type="InterPro" id="IPR004843">
    <property type="entry name" value="Calcineurin-like_PHP"/>
</dbReference>
<dbReference type="PRINTS" id="PR00114">
    <property type="entry name" value="STPHPHTASE"/>
</dbReference>
<comment type="caution">
    <text evidence="2">The sequence shown here is derived from an EMBL/GenBank/DDBJ whole genome shotgun (WGS) entry which is preliminary data.</text>
</comment>
<dbReference type="InterPro" id="IPR006186">
    <property type="entry name" value="Ser/Thr-sp_prot-phosphatase"/>
</dbReference>
<dbReference type="AlphaFoldDB" id="A0A8J3IQJ8"/>
<dbReference type="RefSeq" id="WP_220205826.1">
    <property type="nucleotide sequence ID" value="NZ_BNJK01000001.1"/>
</dbReference>
<dbReference type="Gene3D" id="3.60.21.10">
    <property type="match status" value="1"/>
</dbReference>
<keyword evidence="3" id="KW-1185">Reference proteome</keyword>
<evidence type="ECO:0000313" key="3">
    <source>
        <dbReference type="Proteomes" id="UP000597444"/>
    </source>
</evidence>
<organism evidence="2 3">
    <name type="scientific">Reticulibacter mediterranei</name>
    <dbReference type="NCBI Taxonomy" id="2778369"/>
    <lineage>
        <taxon>Bacteria</taxon>
        <taxon>Bacillati</taxon>
        <taxon>Chloroflexota</taxon>
        <taxon>Ktedonobacteria</taxon>
        <taxon>Ktedonobacterales</taxon>
        <taxon>Reticulibacteraceae</taxon>
        <taxon>Reticulibacter</taxon>
    </lineage>
</organism>
<sequence length="275" mass="30478">MSTTQRVYVIGDIHGQLQKLLKLLLDAHLIDASHAWSGGQTTLWFMGDFVDRGPDGIAVMNLVMRLQQEAAQVGGNVSSLLGNHEMLLLAAYRFGRRSTGLGSNFITRWKQNGGNRKDIASLTPRHLEWMAQLPAMALVEDALLLHADAPLYLKYGGTIEEVNANVRDLLRHSDALAWEELLEDFARRGVFLSGIYGLEFAERYLKQFGGKRLVHGHTPINTMQNCSPNKVHAPWIYADDLCVNVDGGLFLGGSGFVYQLPTTNDALNTIQTMSL</sequence>
<proteinExistence type="predicted"/>
<dbReference type="SUPFAM" id="SSF56300">
    <property type="entry name" value="Metallo-dependent phosphatases"/>
    <property type="match status" value="1"/>
</dbReference>
<name>A0A8J3IQJ8_9CHLR</name>
<dbReference type="GO" id="GO:0016787">
    <property type="term" value="F:hydrolase activity"/>
    <property type="evidence" value="ECO:0007669"/>
    <property type="project" value="InterPro"/>
</dbReference>
<protein>
    <submittedName>
        <fullName evidence="2">Serine/threonine protein phosphatase</fullName>
    </submittedName>
</protein>
<dbReference type="Pfam" id="PF00149">
    <property type="entry name" value="Metallophos"/>
    <property type="match status" value="1"/>
</dbReference>
<dbReference type="CDD" id="cd00144">
    <property type="entry name" value="MPP_PPP_family"/>
    <property type="match status" value="1"/>
</dbReference>
<dbReference type="PANTHER" id="PTHR46546:SF4">
    <property type="entry name" value="SHEWANELLA-LIKE PROTEIN PHOSPHATASE 1"/>
    <property type="match status" value="1"/>
</dbReference>
<feature type="domain" description="Calcineurin-like phosphoesterase" evidence="1">
    <location>
        <begin position="6"/>
        <end position="219"/>
    </location>
</feature>
<reference evidence="2" key="1">
    <citation type="submission" date="2020-10" db="EMBL/GenBank/DDBJ databases">
        <title>Taxonomic study of unclassified bacteria belonging to the class Ktedonobacteria.</title>
        <authorList>
            <person name="Yabe S."/>
            <person name="Wang C.M."/>
            <person name="Zheng Y."/>
            <person name="Sakai Y."/>
            <person name="Cavaletti L."/>
            <person name="Monciardini P."/>
            <person name="Donadio S."/>
        </authorList>
    </citation>
    <scope>NUCLEOTIDE SEQUENCE</scope>
    <source>
        <strain evidence="2">ID150040</strain>
    </source>
</reference>
<dbReference type="Proteomes" id="UP000597444">
    <property type="component" value="Unassembled WGS sequence"/>
</dbReference>
<gene>
    <name evidence="2" type="ORF">KSF_051750</name>
</gene>
<dbReference type="PANTHER" id="PTHR46546">
    <property type="entry name" value="SHEWANELLA-LIKE PROTEIN PHOSPHATASE 1"/>
    <property type="match status" value="1"/>
</dbReference>